<sequence length="165" mass="18620">MEGSMSGISRQFLDESRAFLTQDYMPKIEGCVAQLNERQVWSRSNDASNSIGNLLLHLAGSSRYWAVEVIGGKPIGRVRQQEFDRREPVSPQQLLADLRAVMNEVDAQLAKLSDDALLEMRTSHKERLTVLWCVYHLVEHFAMHTGQILSMTKALVGELAPLPDR</sequence>
<proteinExistence type="predicted"/>
<dbReference type="EMBL" id="VBOV01000146">
    <property type="protein sequence ID" value="TMQ57944.1"/>
    <property type="molecule type" value="Genomic_DNA"/>
</dbReference>
<protein>
    <submittedName>
        <fullName evidence="1">DUF664 domain-containing protein</fullName>
    </submittedName>
</protein>
<reference evidence="1 2" key="1">
    <citation type="journal article" date="2019" name="Nat. Microbiol.">
        <title>Mediterranean grassland soil C-N compound turnover is dependent on rainfall and depth, and is mediated by genomically divergent microorganisms.</title>
        <authorList>
            <person name="Diamond S."/>
            <person name="Andeer P.F."/>
            <person name="Li Z."/>
            <person name="Crits-Christoph A."/>
            <person name="Burstein D."/>
            <person name="Anantharaman K."/>
            <person name="Lane K.R."/>
            <person name="Thomas B.C."/>
            <person name="Pan C."/>
            <person name="Northen T.R."/>
            <person name="Banfield J.F."/>
        </authorList>
    </citation>
    <scope>NUCLEOTIDE SEQUENCE [LARGE SCALE GENOMIC DNA]</scope>
    <source>
        <strain evidence="1">WS_5</strain>
    </source>
</reference>
<dbReference type="SUPFAM" id="SSF109854">
    <property type="entry name" value="DinB/YfiT-like putative metalloenzymes"/>
    <property type="match status" value="1"/>
</dbReference>
<dbReference type="Pfam" id="PF04978">
    <property type="entry name" value="MST"/>
    <property type="match status" value="1"/>
</dbReference>
<gene>
    <name evidence="1" type="ORF">E6K75_06010</name>
</gene>
<name>A0A538T360_UNCEI</name>
<dbReference type="InterPro" id="IPR007061">
    <property type="entry name" value="MST-like"/>
</dbReference>
<accession>A0A538T360</accession>
<comment type="caution">
    <text evidence="1">The sequence shown here is derived from an EMBL/GenBank/DDBJ whole genome shotgun (WGS) entry which is preliminary data.</text>
</comment>
<dbReference type="Proteomes" id="UP000320913">
    <property type="component" value="Unassembled WGS sequence"/>
</dbReference>
<organism evidence="1 2">
    <name type="scientific">Eiseniibacteriota bacterium</name>
    <dbReference type="NCBI Taxonomy" id="2212470"/>
    <lineage>
        <taxon>Bacteria</taxon>
        <taxon>Candidatus Eiseniibacteriota</taxon>
    </lineage>
</organism>
<dbReference type="AlphaFoldDB" id="A0A538T360"/>
<evidence type="ECO:0000313" key="2">
    <source>
        <dbReference type="Proteomes" id="UP000320913"/>
    </source>
</evidence>
<dbReference type="InterPro" id="IPR034660">
    <property type="entry name" value="DinB/YfiT-like"/>
</dbReference>
<evidence type="ECO:0000313" key="1">
    <source>
        <dbReference type="EMBL" id="TMQ57944.1"/>
    </source>
</evidence>
<dbReference type="Gene3D" id="1.20.120.450">
    <property type="entry name" value="dinb family like domain"/>
    <property type="match status" value="1"/>
</dbReference>